<dbReference type="EMBL" id="QTJX01000009">
    <property type="protein sequence ID" value="RDY57605.1"/>
    <property type="molecule type" value="Genomic_DNA"/>
</dbReference>
<evidence type="ECO:0000313" key="2">
    <source>
        <dbReference type="EMBL" id="RDY57605.1"/>
    </source>
</evidence>
<evidence type="ECO:0000256" key="1">
    <source>
        <dbReference type="SAM" id="Phobius"/>
    </source>
</evidence>
<accession>A0A371JKX2</accession>
<protein>
    <submittedName>
        <fullName evidence="2">Polysaccharide biosynthesis protein</fullName>
    </submittedName>
</protein>
<keyword evidence="3" id="KW-1185">Reference proteome</keyword>
<reference evidence="2 3" key="1">
    <citation type="submission" date="2018-08" db="EMBL/GenBank/DDBJ databases">
        <title>Muricauda nanhaiensis sp. nov., isolated from seawater of the South China Sea.</title>
        <authorList>
            <person name="Dang Y."/>
        </authorList>
    </citation>
    <scope>NUCLEOTIDE SEQUENCE [LARGE SCALE GENOMIC DNA]</scope>
    <source>
        <strain evidence="2 3">SM1704</strain>
    </source>
</reference>
<name>A0A371JKX2_9FLAO</name>
<sequence>MIKKYFFDNNRPYTSKWTVLFIDLCIVSVSFILAYFIRFNLSFNFDVQKLKVQLPVVILLFLGAFLISGSYKGVVRH</sequence>
<keyword evidence="1" id="KW-1133">Transmembrane helix</keyword>
<evidence type="ECO:0000313" key="3">
    <source>
        <dbReference type="Proteomes" id="UP000261828"/>
    </source>
</evidence>
<gene>
    <name evidence="2" type="ORF">DX873_18535</name>
</gene>
<proteinExistence type="predicted"/>
<keyword evidence="1" id="KW-0812">Transmembrane</keyword>
<comment type="caution">
    <text evidence="2">The sequence shown here is derived from an EMBL/GenBank/DDBJ whole genome shotgun (WGS) entry which is preliminary data.</text>
</comment>
<feature type="transmembrane region" description="Helical" evidence="1">
    <location>
        <begin position="52"/>
        <end position="71"/>
    </location>
</feature>
<dbReference type="AlphaFoldDB" id="A0A371JKX2"/>
<dbReference type="Proteomes" id="UP000261828">
    <property type="component" value="Unassembled WGS sequence"/>
</dbReference>
<feature type="transmembrane region" description="Helical" evidence="1">
    <location>
        <begin position="20"/>
        <end position="37"/>
    </location>
</feature>
<feature type="non-terminal residue" evidence="2">
    <location>
        <position position="77"/>
    </location>
</feature>
<keyword evidence="1" id="KW-0472">Membrane</keyword>
<organism evidence="2 3">
    <name type="scientific">Flagellimonas nanhaiensis</name>
    <dbReference type="NCBI Taxonomy" id="2292706"/>
    <lineage>
        <taxon>Bacteria</taxon>
        <taxon>Pseudomonadati</taxon>
        <taxon>Bacteroidota</taxon>
        <taxon>Flavobacteriia</taxon>
        <taxon>Flavobacteriales</taxon>
        <taxon>Flavobacteriaceae</taxon>
        <taxon>Flagellimonas</taxon>
    </lineage>
</organism>